<evidence type="ECO:0000313" key="3">
    <source>
        <dbReference type="Proteomes" id="UP000030641"/>
    </source>
</evidence>
<sequence>MSCPEPMDEAPSPLLPDAKPTGLDLNNGGDPETHGEIPEEQLAFFARMSNVSAYPTIEGETVEELKERHQEAKIAIENSLRNNTLVPEERVIFESLHKQYLAAEAEQNEPKQHNTEETGNGNKRRRTSSPSLFVRPDEKPCADAIDLAGASPSLKRKLETEPVQSPTIDKPAKENETIRQSLDCLVAEAPEHKKQAAIRDRTRVLHAVSQFPPDEIQYLGDGNWTIGGVITPLRTHQVINVGFMR</sequence>
<feature type="region of interest" description="Disordered" evidence="1">
    <location>
        <begin position="1"/>
        <end position="38"/>
    </location>
</feature>
<dbReference type="GeneID" id="25369222"/>
<dbReference type="RefSeq" id="XP_013346018.1">
    <property type="nucleotide sequence ID" value="XM_013490564.1"/>
</dbReference>
<protein>
    <submittedName>
        <fullName evidence="2">Uncharacterized protein</fullName>
    </submittedName>
</protein>
<organism evidence="2 3">
    <name type="scientific">Aureobasidium subglaciale (strain EXF-2481)</name>
    <name type="common">Aureobasidium pullulans var. subglaciale</name>
    <dbReference type="NCBI Taxonomy" id="1043005"/>
    <lineage>
        <taxon>Eukaryota</taxon>
        <taxon>Fungi</taxon>
        <taxon>Dikarya</taxon>
        <taxon>Ascomycota</taxon>
        <taxon>Pezizomycotina</taxon>
        <taxon>Dothideomycetes</taxon>
        <taxon>Dothideomycetidae</taxon>
        <taxon>Dothideales</taxon>
        <taxon>Saccotheciaceae</taxon>
        <taxon>Aureobasidium</taxon>
    </lineage>
</organism>
<feature type="region of interest" description="Disordered" evidence="1">
    <location>
        <begin position="104"/>
        <end position="138"/>
    </location>
</feature>
<proteinExistence type="predicted"/>
<dbReference type="Proteomes" id="UP000030641">
    <property type="component" value="Unassembled WGS sequence"/>
</dbReference>
<reference evidence="2 3" key="1">
    <citation type="journal article" date="2014" name="BMC Genomics">
        <title>Genome sequencing of four Aureobasidium pullulans varieties: biotechnological potential, stress tolerance, and description of new species.</title>
        <authorList>
            <person name="Gostin Ar C."/>
            <person name="Ohm R.A."/>
            <person name="Kogej T."/>
            <person name="Sonjak S."/>
            <person name="Turk M."/>
            <person name="Zajc J."/>
            <person name="Zalar P."/>
            <person name="Grube M."/>
            <person name="Sun H."/>
            <person name="Han J."/>
            <person name="Sharma A."/>
            <person name="Chiniquy J."/>
            <person name="Ngan C.Y."/>
            <person name="Lipzen A."/>
            <person name="Barry K."/>
            <person name="Grigoriev I.V."/>
            <person name="Gunde-Cimerman N."/>
        </authorList>
    </citation>
    <scope>NUCLEOTIDE SEQUENCE [LARGE SCALE GENOMIC DNA]</scope>
    <source>
        <strain evidence="2 3">EXF-2481</strain>
    </source>
</reference>
<name>A0A074YSZ5_AURSE</name>
<evidence type="ECO:0000256" key="1">
    <source>
        <dbReference type="SAM" id="MobiDB-lite"/>
    </source>
</evidence>
<dbReference type="InParanoid" id="A0A074YSZ5"/>
<dbReference type="AlphaFoldDB" id="A0A074YSZ5"/>
<accession>A0A074YSZ5</accession>
<keyword evidence="3" id="KW-1185">Reference proteome</keyword>
<dbReference type="HOGENOM" id="CLU_1133396_0_0_1"/>
<dbReference type="EMBL" id="KL584754">
    <property type="protein sequence ID" value="KEQ97217.1"/>
    <property type="molecule type" value="Genomic_DNA"/>
</dbReference>
<gene>
    <name evidence="2" type="ORF">AUEXF2481DRAFT_583618</name>
</gene>
<evidence type="ECO:0000313" key="2">
    <source>
        <dbReference type="EMBL" id="KEQ97217.1"/>
    </source>
</evidence>